<evidence type="ECO:0000313" key="5">
    <source>
        <dbReference type="Proteomes" id="UP001164929"/>
    </source>
</evidence>
<gene>
    <name evidence="4" type="ORF">NC653_010463</name>
</gene>
<dbReference type="InterPro" id="IPR013154">
    <property type="entry name" value="ADH-like_N"/>
</dbReference>
<dbReference type="SUPFAM" id="SSF50129">
    <property type="entry name" value="GroES-like"/>
    <property type="match status" value="1"/>
</dbReference>
<dbReference type="Pfam" id="PF00107">
    <property type="entry name" value="ADH_zinc_N"/>
    <property type="match status" value="1"/>
</dbReference>
<keyword evidence="1" id="KW-0521">NADP</keyword>
<dbReference type="InterPro" id="IPR036291">
    <property type="entry name" value="NAD(P)-bd_dom_sf"/>
</dbReference>
<dbReference type="GO" id="GO:0070402">
    <property type="term" value="F:NADPH binding"/>
    <property type="evidence" value="ECO:0007669"/>
    <property type="project" value="TreeGrafter"/>
</dbReference>
<dbReference type="InterPro" id="IPR013149">
    <property type="entry name" value="ADH-like_C"/>
</dbReference>
<dbReference type="PANTHER" id="PTHR48106:SF8">
    <property type="entry name" value="OS02G0805600 PROTEIN"/>
    <property type="match status" value="1"/>
</dbReference>
<evidence type="ECO:0000313" key="4">
    <source>
        <dbReference type="EMBL" id="KAJ6999724.1"/>
    </source>
</evidence>
<evidence type="ECO:0000256" key="2">
    <source>
        <dbReference type="ARBA" id="ARBA00023002"/>
    </source>
</evidence>
<comment type="caution">
    <text evidence="4">The sequence shown here is derived from an EMBL/GenBank/DDBJ whole genome shotgun (WGS) entry which is preliminary data.</text>
</comment>
<dbReference type="NCBIfam" id="TIGR02824">
    <property type="entry name" value="quinone_pig3"/>
    <property type="match status" value="1"/>
</dbReference>
<keyword evidence="2" id="KW-0560">Oxidoreductase</keyword>
<accession>A0AAD6W6G2</accession>
<dbReference type="GO" id="GO:0016651">
    <property type="term" value="F:oxidoreductase activity, acting on NAD(P)H"/>
    <property type="evidence" value="ECO:0007669"/>
    <property type="project" value="TreeGrafter"/>
</dbReference>
<dbReference type="EMBL" id="JAQIZT010000004">
    <property type="protein sequence ID" value="KAJ6999724.1"/>
    <property type="molecule type" value="Genomic_DNA"/>
</dbReference>
<dbReference type="InterPro" id="IPR011032">
    <property type="entry name" value="GroES-like_sf"/>
</dbReference>
<dbReference type="Gene3D" id="3.90.180.10">
    <property type="entry name" value="Medium-chain alcohol dehydrogenases, catalytic domain"/>
    <property type="match status" value="1"/>
</dbReference>
<evidence type="ECO:0000256" key="1">
    <source>
        <dbReference type="ARBA" id="ARBA00022857"/>
    </source>
</evidence>
<dbReference type="InterPro" id="IPR020843">
    <property type="entry name" value="ER"/>
</dbReference>
<keyword evidence="5" id="KW-1185">Reference proteome</keyword>
<name>A0AAD6W6G2_9ROSI</name>
<protein>
    <submittedName>
        <fullName evidence="4">Quinone oxidoreductase PIG3</fullName>
    </submittedName>
</protein>
<dbReference type="InterPro" id="IPR014189">
    <property type="entry name" value="Quinone_OxRdtase_PIG3"/>
</dbReference>
<dbReference type="AlphaFoldDB" id="A0AAD6W6G2"/>
<evidence type="ECO:0000259" key="3">
    <source>
        <dbReference type="SMART" id="SM00829"/>
    </source>
</evidence>
<organism evidence="4 5">
    <name type="scientific">Populus alba x Populus x berolinensis</name>
    <dbReference type="NCBI Taxonomy" id="444605"/>
    <lineage>
        <taxon>Eukaryota</taxon>
        <taxon>Viridiplantae</taxon>
        <taxon>Streptophyta</taxon>
        <taxon>Embryophyta</taxon>
        <taxon>Tracheophyta</taxon>
        <taxon>Spermatophyta</taxon>
        <taxon>Magnoliopsida</taxon>
        <taxon>eudicotyledons</taxon>
        <taxon>Gunneridae</taxon>
        <taxon>Pentapetalae</taxon>
        <taxon>rosids</taxon>
        <taxon>fabids</taxon>
        <taxon>Malpighiales</taxon>
        <taxon>Salicaceae</taxon>
        <taxon>Saliceae</taxon>
        <taxon>Populus</taxon>
    </lineage>
</organism>
<feature type="domain" description="Enoyl reductase (ER)" evidence="3">
    <location>
        <begin position="10"/>
        <end position="324"/>
    </location>
</feature>
<dbReference type="Pfam" id="PF08240">
    <property type="entry name" value="ADH_N"/>
    <property type="match status" value="1"/>
</dbReference>
<sequence>MKAVVTTTPGGPEVLQLQEVEDPQINEDEVLVKVEATALNRADTLQRQGKYPPPKGASPYGLECSGTIEAVGKNVSRWKIGDQVCALLSGGGYAEKVAVPAGQVLPVPQGVSLKDAAALSEVACSVWSTVFMMSRLSAGETFLVHGGSSGIGTFAIQIAKHQGVKVFVTAGSEEKLAVCKDLGADVCINYKTEDFVARVKEETGGKGVDVILDSVGAPYFQKNVDSLNIDGRLFLLGFMGGAVTQVNLGSLFAKRITVQAAGLRTRTLENKAEIVSEVEKNVWPAIVAGKVKPVVFKYLPLSEAAESHRLMETSQHIGKAKPVVYKYLPLSEAADGHWLLESSQHIVMLLSGFFN</sequence>
<dbReference type="SMART" id="SM00829">
    <property type="entry name" value="PKS_ER"/>
    <property type="match status" value="1"/>
</dbReference>
<reference evidence="4 5" key="1">
    <citation type="journal article" date="2023" name="Mol. Ecol. Resour.">
        <title>Chromosome-level genome assembly of a triploid poplar Populus alba 'Berolinensis'.</title>
        <authorList>
            <person name="Chen S."/>
            <person name="Yu Y."/>
            <person name="Wang X."/>
            <person name="Wang S."/>
            <person name="Zhang T."/>
            <person name="Zhou Y."/>
            <person name="He R."/>
            <person name="Meng N."/>
            <person name="Wang Y."/>
            <person name="Liu W."/>
            <person name="Liu Z."/>
            <person name="Liu J."/>
            <person name="Guo Q."/>
            <person name="Huang H."/>
            <person name="Sederoff R.R."/>
            <person name="Wang G."/>
            <person name="Qu G."/>
            <person name="Chen S."/>
        </authorList>
    </citation>
    <scope>NUCLEOTIDE SEQUENCE [LARGE SCALE GENOMIC DNA]</scope>
    <source>
        <strain evidence="4">SC-2020</strain>
    </source>
</reference>
<proteinExistence type="predicted"/>
<dbReference type="CDD" id="cd05276">
    <property type="entry name" value="p53_inducible_oxidoreductase"/>
    <property type="match status" value="1"/>
</dbReference>
<dbReference type="SUPFAM" id="SSF51735">
    <property type="entry name" value="NAD(P)-binding Rossmann-fold domains"/>
    <property type="match status" value="1"/>
</dbReference>
<dbReference type="Gene3D" id="3.40.50.720">
    <property type="entry name" value="NAD(P)-binding Rossmann-like Domain"/>
    <property type="match status" value="1"/>
</dbReference>
<dbReference type="Proteomes" id="UP001164929">
    <property type="component" value="Chromosome 4"/>
</dbReference>
<dbReference type="PANTHER" id="PTHR48106">
    <property type="entry name" value="QUINONE OXIDOREDUCTASE PIG3-RELATED"/>
    <property type="match status" value="1"/>
</dbReference>